<keyword evidence="3" id="KW-1185">Reference proteome</keyword>
<dbReference type="RefSeq" id="WP_183941817.1">
    <property type="nucleotide sequence ID" value="NZ_BAABBG010000005.1"/>
</dbReference>
<comment type="caution">
    <text evidence="2">The sequence shown here is derived from an EMBL/GenBank/DDBJ whole genome shotgun (WGS) entry which is preliminary data.</text>
</comment>
<dbReference type="Proteomes" id="UP000581447">
    <property type="component" value="Unassembled WGS sequence"/>
</dbReference>
<dbReference type="EMBL" id="JACIEA010000002">
    <property type="protein sequence ID" value="MBB3943505.1"/>
    <property type="molecule type" value="Genomic_DNA"/>
</dbReference>
<evidence type="ECO:0000259" key="1">
    <source>
        <dbReference type="Pfam" id="PF10988"/>
    </source>
</evidence>
<sequence length="253" mass="26827">MAWLGGMGRGNIGTLIVAISLSVGFFAERPVLADERKILVASFENIQVIGDMKVQVQTGKAPSARAKGDKRVLDALKLERVGMTLRVRLQGSLNNEQGVPMTQPLEVMLSTHAIKDMAVSGNGSVQISEVKQQDAARMLLAGNGSISVERLLTDQFSADIDGNGRIEIKAGKVRDGRVTLNGAGHFDAANVPMRNLRLEHIGNGESRVHVDEAANIFNRGTGTINVGGNGSCFLKQAGSAAINCAKIEKGSPK</sequence>
<dbReference type="Gene3D" id="2.160.20.120">
    <property type="match status" value="1"/>
</dbReference>
<dbReference type="InterPro" id="IPR021255">
    <property type="entry name" value="DUF2807"/>
</dbReference>
<feature type="domain" description="Putative auto-transporter adhesin head GIN" evidence="1">
    <location>
        <begin position="43"/>
        <end position="229"/>
    </location>
</feature>
<evidence type="ECO:0000313" key="3">
    <source>
        <dbReference type="Proteomes" id="UP000581447"/>
    </source>
</evidence>
<organism evidence="2 3">
    <name type="scientific">Sphingorhabdus rigui</name>
    <dbReference type="NCBI Taxonomy" id="1282858"/>
    <lineage>
        <taxon>Bacteria</taxon>
        <taxon>Pseudomonadati</taxon>
        <taxon>Pseudomonadota</taxon>
        <taxon>Alphaproteobacteria</taxon>
        <taxon>Sphingomonadales</taxon>
        <taxon>Sphingomonadaceae</taxon>
        <taxon>Sphingorhabdus</taxon>
    </lineage>
</organism>
<name>A0A840B5R1_9SPHN</name>
<dbReference type="AlphaFoldDB" id="A0A840B5R1"/>
<evidence type="ECO:0000313" key="2">
    <source>
        <dbReference type="EMBL" id="MBB3943505.1"/>
    </source>
</evidence>
<reference evidence="2 3" key="1">
    <citation type="submission" date="2020-08" db="EMBL/GenBank/DDBJ databases">
        <title>Genomic Encyclopedia of Type Strains, Phase IV (KMG-IV): sequencing the most valuable type-strain genomes for metagenomic binning, comparative biology and taxonomic classification.</title>
        <authorList>
            <person name="Goeker M."/>
        </authorList>
    </citation>
    <scope>NUCLEOTIDE SEQUENCE [LARGE SCALE GENOMIC DNA]</scope>
    <source>
        <strain evidence="2 3">DSM 29050</strain>
    </source>
</reference>
<proteinExistence type="predicted"/>
<protein>
    <recommendedName>
        <fullName evidence="1">Putative auto-transporter adhesin head GIN domain-containing protein</fullName>
    </recommendedName>
</protein>
<dbReference type="Pfam" id="PF10988">
    <property type="entry name" value="DUF2807"/>
    <property type="match status" value="1"/>
</dbReference>
<accession>A0A840B5R1</accession>
<gene>
    <name evidence="2" type="ORF">GGR91_001763</name>
</gene>